<dbReference type="RefSeq" id="XP_014145802.1">
    <property type="nucleotide sequence ID" value="XM_014290327.1"/>
</dbReference>
<dbReference type="EMBL" id="KQ247899">
    <property type="protein sequence ID" value="KNC71900.1"/>
    <property type="molecule type" value="Genomic_DNA"/>
</dbReference>
<proteinExistence type="predicted"/>
<dbReference type="InterPro" id="IPR029787">
    <property type="entry name" value="Nucleotide_cyclase"/>
</dbReference>
<dbReference type="AlphaFoldDB" id="A0A0L0F5A6"/>
<accession>A0A0L0F5A6</accession>
<dbReference type="GeneID" id="25916058"/>
<keyword evidence="2" id="KW-1185">Reference proteome</keyword>
<dbReference type="Proteomes" id="UP000054560">
    <property type="component" value="Unassembled WGS sequence"/>
</dbReference>
<organism evidence="1 2">
    <name type="scientific">Sphaeroforma arctica JP610</name>
    <dbReference type="NCBI Taxonomy" id="667725"/>
    <lineage>
        <taxon>Eukaryota</taxon>
        <taxon>Ichthyosporea</taxon>
        <taxon>Ichthyophonida</taxon>
        <taxon>Sphaeroforma</taxon>
    </lineage>
</organism>
<gene>
    <name evidence="1" type="ORF">SARC_15554</name>
</gene>
<dbReference type="SUPFAM" id="SSF55073">
    <property type="entry name" value="Nucleotide cyclase"/>
    <property type="match status" value="1"/>
</dbReference>
<name>A0A0L0F5A6_9EUKA</name>
<reference evidence="1 2" key="1">
    <citation type="submission" date="2011-02" db="EMBL/GenBank/DDBJ databases">
        <title>The Genome Sequence of Sphaeroforma arctica JP610.</title>
        <authorList>
            <consortium name="The Broad Institute Genome Sequencing Platform"/>
            <person name="Russ C."/>
            <person name="Cuomo C."/>
            <person name="Young S.K."/>
            <person name="Zeng Q."/>
            <person name="Gargeya S."/>
            <person name="Alvarado L."/>
            <person name="Berlin A."/>
            <person name="Chapman S.B."/>
            <person name="Chen Z."/>
            <person name="Freedman E."/>
            <person name="Gellesch M."/>
            <person name="Goldberg J."/>
            <person name="Griggs A."/>
            <person name="Gujja S."/>
            <person name="Heilman E."/>
            <person name="Heiman D."/>
            <person name="Howarth C."/>
            <person name="Mehta T."/>
            <person name="Neiman D."/>
            <person name="Pearson M."/>
            <person name="Roberts A."/>
            <person name="Saif S."/>
            <person name="Shea T."/>
            <person name="Shenoy N."/>
            <person name="Sisk P."/>
            <person name="Stolte C."/>
            <person name="Sykes S."/>
            <person name="White J."/>
            <person name="Yandava C."/>
            <person name="Burger G."/>
            <person name="Gray M.W."/>
            <person name="Holland P.W.H."/>
            <person name="King N."/>
            <person name="Lang F.B.F."/>
            <person name="Roger A.J."/>
            <person name="Ruiz-Trillo I."/>
            <person name="Haas B."/>
            <person name="Nusbaum C."/>
            <person name="Birren B."/>
        </authorList>
    </citation>
    <scope>NUCLEOTIDE SEQUENCE [LARGE SCALE GENOMIC DNA]</scope>
    <source>
        <strain evidence="1 2">JP610</strain>
    </source>
</reference>
<protein>
    <submittedName>
        <fullName evidence="1">Uncharacterized protein</fullName>
    </submittedName>
</protein>
<evidence type="ECO:0000313" key="1">
    <source>
        <dbReference type="EMBL" id="KNC71900.1"/>
    </source>
</evidence>
<evidence type="ECO:0000313" key="2">
    <source>
        <dbReference type="Proteomes" id="UP000054560"/>
    </source>
</evidence>
<sequence>MIVISDATCQRIGHWFITRPLDVVAVKGKLTAVKIHELVSHIDIATQQIVSEHVV</sequence>